<proteinExistence type="predicted"/>
<dbReference type="EMBL" id="CP114029">
    <property type="protein sequence ID" value="WAP68983.1"/>
    <property type="molecule type" value="Genomic_DNA"/>
</dbReference>
<reference evidence="1" key="1">
    <citation type="submission" date="2022-12" db="EMBL/GenBank/DDBJ databases">
        <title>Jiella pelagia sp. nov., isolated from phosphonate enriched culture of Northwest Pacific surface seawater.</title>
        <authorList>
            <person name="Shin D.Y."/>
            <person name="Hwang C.Y."/>
        </authorList>
    </citation>
    <scope>NUCLEOTIDE SEQUENCE</scope>
    <source>
        <strain evidence="1">HL-NP1</strain>
    </source>
</reference>
<dbReference type="SUPFAM" id="SSF47240">
    <property type="entry name" value="Ferritin-like"/>
    <property type="match status" value="1"/>
</dbReference>
<keyword evidence="2" id="KW-1185">Reference proteome</keyword>
<name>A0ABY7C2I6_9HYPH</name>
<organism evidence="1 2">
    <name type="scientific">Jiella pelagia</name>
    <dbReference type="NCBI Taxonomy" id="2986949"/>
    <lineage>
        <taxon>Bacteria</taxon>
        <taxon>Pseudomonadati</taxon>
        <taxon>Pseudomonadota</taxon>
        <taxon>Alphaproteobacteria</taxon>
        <taxon>Hyphomicrobiales</taxon>
        <taxon>Aurantimonadaceae</taxon>
        <taxon>Jiella</taxon>
    </lineage>
</organism>
<dbReference type="InterPro" id="IPR047114">
    <property type="entry name" value="YciF"/>
</dbReference>
<dbReference type="InterPro" id="IPR012347">
    <property type="entry name" value="Ferritin-like"/>
</dbReference>
<dbReference type="InterPro" id="IPR009078">
    <property type="entry name" value="Ferritin-like_SF"/>
</dbReference>
<dbReference type="PANTHER" id="PTHR30565:SF9">
    <property type="entry name" value="PROTEIN YCIF"/>
    <property type="match status" value="1"/>
</dbReference>
<dbReference type="Proteomes" id="UP001164020">
    <property type="component" value="Chromosome"/>
</dbReference>
<dbReference type="CDD" id="cd07909">
    <property type="entry name" value="YciF"/>
    <property type="match status" value="1"/>
</dbReference>
<protein>
    <submittedName>
        <fullName evidence="1">Ferritin-like domain-containing protein</fullName>
    </submittedName>
</protein>
<sequence length="217" mass="23459">MIRSQPHKPLADCRNAEPSGDLLNNETFAAHGRRNDADANRFAAITDDSKETMMALANLKDIYIDQLQDIYSADGQAEKATSELAEAAHNPKLKDALMAGVEGIEAGRKTLSEIITSHGENPSGEFCKGMEGLVKEARSHGIEEEITDPDARDAMIITQYQRMTHYGIAGYGCLVAFAKRLGLQDDAHKLQHCLDATADGDKTMTKLAEGGINEAAA</sequence>
<dbReference type="InterPro" id="IPR010287">
    <property type="entry name" value="DUF892_YciF-like"/>
</dbReference>
<gene>
    <name evidence="1" type="ORF">OH818_01185</name>
</gene>
<evidence type="ECO:0000313" key="2">
    <source>
        <dbReference type="Proteomes" id="UP001164020"/>
    </source>
</evidence>
<accession>A0ABY7C2I6</accession>
<dbReference type="Pfam" id="PF05974">
    <property type="entry name" value="DUF892"/>
    <property type="match status" value="1"/>
</dbReference>
<dbReference type="RefSeq" id="WP_268881420.1">
    <property type="nucleotide sequence ID" value="NZ_CP114029.1"/>
</dbReference>
<dbReference type="Gene3D" id="1.20.1260.10">
    <property type="match status" value="1"/>
</dbReference>
<evidence type="ECO:0000313" key="1">
    <source>
        <dbReference type="EMBL" id="WAP68983.1"/>
    </source>
</evidence>
<dbReference type="PANTHER" id="PTHR30565">
    <property type="entry name" value="PROTEIN YCIF"/>
    <property type="match status" value="1"/>
</dbReference>